<dbReference type="Pfam" id="PF13462">
    <property type="entry name" value="Thioredoxin_4"/>
    <property type="match status" value="1"/>
</dbReference>
<dbReference type="Gene3D" id="1.10.40.80">
    <property type="match status" value="1"/>
</dbReference>
<evidence type="ECO:0000313" key="5">
    <source>
        <dbReference type="EMBL" id="MBP2292502.1"/>
    </source>
</evidence>
<dbReference type="InterPro" id="IPR036249">
    <property type="entry name" value="Thioredoxin-like_sf"/>
</dbReference>
<dbReference type="InterPro" id="IPR017937">
    <property type="entry name" value="Thioredoxin_CS"/>
</dbReference>
<dbReference type="InterPro" id="IPR013766">
    <property type="entry name" value="Thioredoxin_domain"/>
</dbReference>
<organism evidence="5 6">
    <name type="scientific">Azospirillum rugosum</name>
    <dbReference type="NCBI Taxonomy" id="416170"/>
    <lineage>
        <taxon>Bacteria</taxon>
        <taxon>Pseudomonadati</taxon>
        <taxon>Pseudomonadota</taxon>
        <taxon>Alphaproteobacteria</taxon>
        <taxon>Rhodospirillales</taxon>
        <taxon>Azospirillaceae</taxon>
        <taxon>Azospirillum</taxon>
    </lineage>
</organism>
<evidence type="ECO:0000256" key="3">
    <source>
        <dbReference type="ARBA" id="ARBA00023284"/>
    </source>
</evidence>
<dbReference type="PROSITE" id="PS00194">
    <property type="entry name" value="THIOREDOXIN_1"/>
    <property type="match status" value="1"/>
</dbReference>
<protein>
    <submittedName>
        <fullName evidence="5">Protein-disulfide isomerase</fullName>
    </submittedName>
</protein>
<feature type="domain" description="Thioredoxin" evidence="4">
    <location>
        <begin position="29"/>
        <end position="228"/>
    </location>
</feature>
<dbReference type="PANTHER" id="PTHR13887:SF56">
    <property type="entry name" value="THIOREDOXIN-LIKE REDUCTASE RV2466C"/>
    <property type="match status" value="1"/>
</dbReference>
<name>A0ABS4SIV4_9PROT</name>
<dbReference type="GO" id="GO:0016853">
    <property type="term" value="F:isomerase activity"/>
    <property type="evidence" value="ECO:0007669"/>
    <property type="project" value="UniProtKB-KW"/>
</dbReference>
<reference evidence="5 6" key="1">
    <citation type="submission" date="2021-03" db="EMBL/GenBank/DDBJ databases">
        <title>Genomic Encyclopedia of Type Strains, Phase III (KMG-III): the genomes of soil and plant-associated and newly described type strains.</title>
        <authorList>
            <person name="Whitman W."/>
        </authorList>
    </citation>
    <scope>NUCLEOTIDE SEQUENCE [LARGE SCALE GENOMIC DNA]</scope>
    <source>
        <strain evidence="5 6">IMMIB AFH-6</strain>
    </source>
</reference>
<dbReference type="EMBL" id="JAGINP010000007">
    <property type="protein sequence ID" value="MBP2292502.1"/>
    <property type="molecule type" value="Genomic_DNA"/>
</dbReference>
<keyword evidence="3" id="KW-0676">Redox-active center</keyword>
<evidence type="ECO:0000256" key="2">
    <source>
        <dbReference type="ARBA" id="ARBA00005791"/>
    </source>
</evidence>
<dbReference type="Gene3D" id="3.40.30.10">
    <property type="entry name" value="Glutaredoxin"/>
    <property type="match status" value="1"/>
</dbReference>
<gene>
    <name evidence="5" type="ORF">J2851_002280</name>
</gene>
<comment type="caution">
    <text evidence="5">The sequence shown here is derived from an EMBL/GenBank/DDBJ whole genome shotgun (WGS) entry which is preliminary data.</text>
</comment>
<keyword evidence="6" id="KW-1185">Reference proteome</keyword>
<proteinExistence type="inferred from homology"/>
<keyword evidence="5" id="KW-0413">Isomerase</keyword>
<comment type="similarity">
    <text evidence="2">Belongs to the thioredoxin family. DsbA subfamily.</text>
</comment>
<dbReference type="PANTHER" id="PTHR13887">
    <property type="entry name" value="GLUTATHIONE S-TRANSFERASE KAPPA"/>
    <property type="match status" value="1"/>
</dbReference>
<dbReference type="RefSeq" id="WP_307419518.1">
    <property type="nucleotide sequence ID" value="NZ_JAGINP010000007.1"/>
</dbReference>
<accession>A0ABS4SIV4</accession>
<dbReference type="InterPro" id="IPR012336">
    <property type="entry name" value="Thioredoxin-like_fold"/>
</dbReference>
<evidence type="ECO:0000259" key="4">
    <source>
        <dbReference type="PROSITE" id="PS51352"/>
    </source>
</evidence>
<comment type="function">
    <text evidence="1">May be required for disulfide bond formation in some proteins.</text>
</comment>
<sequence length="228" mass="24384">MNRNLLGILTLLGIGMTLIVGLAIVGSRPSNGQTLPAPVAPTQVAETATLPPLADMLADRVLGDPKAPVTILDYSSMTCPHCATFHTETLPKIKEKYIDTGKVKLVFRDFPLDQAALRASMLQRCAPAERYYPLIDVLFKSQGQWSRASDPAKALAQYGKLAGMSQATIDACLTNQQLADGILQSRLTGSDKHKVESTPTFILNDGAATIGGAQSFETFAAAIDKLLK</sequence>
<dbReference type="Proteomes" id="UP000781958">
    <property type="component" value="Unassembled WGS sequence"/>
</dbReference>
<evidence type="ECO:0000256" key="1">
    <source>
        <dbReference type="ARBA" id="ARBA00003565"/>
    </source>
</evidence>
<dbReference type="SUPFAM" id="SSF52833">
    <property type="entry name" value="Thioredoxin-like"/>
    <property type="match status" value="1"/>
</dbReference>
<dbReference type="PROSITE" id="PS51352">
    <property type="entry name" value="THIOREDOXIN_2"/>
    <property type="match status" value="1"/>
</dbReference>
<evidence type="ECO:0000313" key="6">
    <source>
        <dbReference type="Proteomes" id="UP000781958"/>
    </source>
</evidence>